<keyword evidence="3" id="KW-1185">Reference proteome</keyword>
<gene>
    <name evidence="2" type="ORF">J9260_09710</name>
</gene>
<keyword evidence="1" id="KW-0732">Signal</keyword>
<dbReference type="KEGG" id="tun:J9260_09710"/>
<feature type="chain" id="PRO_5037400207" evidence="1">
    <location>
        <begin position="27"/>
        <end position="277"/>
    </location>
</feature>
<evidence type="ECO:0000313" key="3">
    <source>
        <dbReference type="Proteomes" id="UP000672009"/>
    </source>
</evidence>
<sequence length="277" mass="29823">MNLKHPLFTASALLLVNLLLAPLSQAATPPDYGYAELQGINLSSKDIAGGKLDNLKITDADFSGIDLRNSSATYAEFTNVNFSGADLRGVKFKYAKFIDCDLSNVRLANADLEHAKFIGSTRLSADDMGEAQLSNTALPETNAVQAPIASPVLTAITVAPNLPAYPTAPQSLKPYAYSKLSDVKFSGKNLQKADFKYAELNNIDFSNSDLRGADFSHAKLRNVSFQGSNLDGANLSNTKLFNANLQQTSVSNTLFAYAEFDDGSDLRGVDFSSAQMR</sequence>
<accession>A0A975F643</accession>
<feature type="signal peptide" evidence="1">
    <location>
        <begin position="1"/>
        <end position="26"/>
    </location>
</feature>
<reference evidence="2" key="1">
    <citation type="submission" date="2021-04" db="EMBL/GenBank/DDBJ databases">
        <title>Genomics, taxonomy and metabolism of representatives of sulfur bacteria of the genus Thiothrix: Thiothrix fructosivorans QT, Thiothrix unzii A1T and three new species, Thiothrix subterranea sp. nov., Thiothrix litoralis sp. nov. and 'Candidatus Thiothrix anitrata' sp. nov.</title>
        <authorList>
            <person name="Ravin N.V."/>
            <person name="Smolyakov D."/>
            <person name="Rudenko T.S."/>
            <person name="Mardanov A.V."/>
            <person name="Beletsky A.V."/>
            <person name="Markov N.D."/>
            <person name="Fomenkov A.I."/>
            <person name="Roberts R.J."/>
            <person name="Karnachuk O.V."/>
            <person name="Novikov A."/>
            <person name="Grabovich M.Y."/>
        </authorList>
    </citation>
    <scope>NUCLEOTIDE SEQUENCE</scope>
    <source>
        <strain evidence="2">A1</strain>
    </source>
</reference>
<dbReference type="InterPro" id="IPR051082">
    <property type="entry name" value="Pentapeptide-BTB/POZ_domain"/>
</dbReference>
<dbReference type="PANTHER" id="PTHR14136:SF17">
    <property type="entry name" value="BTB_POZ DOMAIN-CONTAINING PROTEIN KCTD9"/>
    <property type="match status" value="1"/>
</dbReference>
<dbReference type="Pfam" id="PF13599">
    <property type="entry name" value="Pentapeptide_4"/>
    <property type="match status" value="1"/>
</dbReference>
<dbReference type="Gene3D" id="2.160.20.80">
    <property type="entry name" value="E3 ubiquitin-protein ligase SopA"/>
    <property type="match status" value="2"/>
</dbReference>
<dbReference type="InterPro" id="IPR001646">
    <property type="entry name" value="5peptide_repeat"/>
</dbReference>
<dbReference type="EMBL" id="CP072793">
    <property type="protein sequence ID" value="QTR52031.1"/>
    <property type="molecule type" value="Genomic_DNA"/>
</dbReference>
<evidence type="ECO:0000256" key="1">
    <source>
        <dbReference type="SAM" id="SignalP"/>
    </source>
</evidence>
<dbReference type="RefSeq" id="WP_210217597.1">
    <property type="nucleotide sequence ID" value="NZ_CP072793.1"/>
</dbReference>
<dbReference type="SUPFAM" id="SSF141571">
    <property type="entry name" value="Pentapeptide repeat-like"/>
    <property type="match status" value="2"/>
</dbReference>
<proteinExistence type="predicted"/>
<evidence type="ECO:0000313" key="2">
    <source>
        <dbReference type="EMBL" id="QTR52031.1"/>
    </source>
</evidence>
<organism evidence="2 3">
    <name type="scientific">Thiothrix unzii</name>
    <dbReference type="NCBI Taxonomy" id="111769"/>
    <lineage>
        <taxon>Bacteria</taxon>
        <taxon>Pseudomonadati</taxon>
        <taxon>Pseudomonadota</taxon>
        <taxon>Gammaproteobacteria</taxon>
        <taxon>Thiotrichales</taxon>
        <taxon>Thiotrichaceae</taxon>
        <taxon>Thiothrix</taxon>
    </lineage>
</organism>
<name>A0A975F643_9GAMM</name>
<dbReference type="Proteomes" id="UP000672009">
    <property type="component" value="Chromosome"/>
</dbReference>
<protein>
    <submittedName>
        <fullName evidence="2">Pentapeptide repeat-containing protein</fullName>
    </submittedName>
</protein>
<dbReference type="Pfam" id="PF00805">
    <property type="entry name" value="Pentapeptide"/>
    <property type="match status" value="1"/>
</dbReference>
<dbReference type="PANTHER" id="PTHR14136">
    <property type="entry name" value="BTB_POZ DOMAIN-CONTAINING PROTEIN KCTD9"/>
    <property type="match status" value="1"/>
</dbReference>
<dbReference type="AlphaFoldDB" id="A0A975F643"/>